<evidence type="ECO:0000313" key="11">
    <source>
        <dbReference type="EMBL" id="KOF04310.1"/>
    </source>
</evidence>
<evidence type="ECO:0000256" key="4">
    <source>
        <dbReference type="ARBA" id="ARBA00022695"/>
    </source>
</evidence>
<dbReference type="RefSeq" id="WP_053222019.1">
    <property type="nucleotide sequence ID" value="NZ_JSVA01000003.1"/>
</dbReference>
<protein>
    <recommendedName>
        <fullName evidence="2">DNA polymerase III subunit delta</fullName>
        <ecNumber evidence="1">2.7.7.7</ecNumber>
    </recommendedName>
</protein>
<dbReference type="InterPro" id="IPR008921">
    <property type="entry name" value="DNA_pol3_clamp-load_cplx_C"/>
</dbReference>
<dbReference type="Gene3D" id="1.20.272.10">
    <property type="match status" value="1"/>
</dbReference>
<evidence type="ECO:0000256" key="3">
    <source>
        <dbReference type="ARBA" id="ARBA00022679"/>
    </source>
</evidence>
<dbReference type="Gene3D" id="1.10.8.60">
    <property type="match status" value="1"/>
</dbReference>
<dbReference type="SUPFAM" id="SSF52540">
    <property type="entry name" value="P-loop containing nucleoside triphosphate hydrolases"/>
    <property type="match status" value="1"/>
</dbReference>
<dbReference type="Pfam" id="PF06144">
    <property type="entry name" value="DNA_pol3_delta"/>
    <property type="match status" value="1"/>
</dbReference>
<dbReference type="Proteomes" id="UP000036908">
    <property type="component" value="Unassembled WGS sequence"/>
</dbReference>
<name>A0A0L8AQ02_9BACT</name>
<dbReference type="PATRIC" id="fig|1566026.4.peg.2097"/>
<dbReference type="GO" id="GO:0003887">
    <property type="term" value="F:DNA-directed DNA polymerase activity"/>
    <property type="evidence" value="ECO:0007669"/>
    <property type="project" value="UniProtKB-KW"/>
</dbReference>
<dbReference type="Gene3D" id="3.40.50.300">
    <property type="entry name" value="P-loop containing nucleotide triphosphate hydrolases"/>
    <property type="match status" value="1"/>
</dbReference>
<evidence type="ECO:0000259" key="9">
    <source>
        <dbReference type="Pfam" id="PF06144"/>
    </source>
</evidence>
<gene>
    <name evidence="11" type="ORF">OB69_01980</name>
</gene>
<reference evidence="12" key="1">
    <citation type="submission" date="2014-11" db="EMBL/GenBank/DDBJ databases">
        <title>Genome sequencing of Roseivirga sp. D-25.</title>
        <authorList>
            <person name="Selvaratnam C."/>
            <person name="Thevarajoo S."/>
            <person name="Goh K.M."/>
            <person name="Eee R."/>
            <person name="Chan K.-G."/>
            <person name="Chong C.S."/>
        </authorList>
    </citation>
    <scope>NUCLEOTIDE SEQUENCE [LARGE SCALE GENOMIC DNA]</scope>
    <source>
        <strain evidence="12">D-25</strain>
    </source>
</reference>
<dbReference type="PANTHER" id="PTHR34388">
    <property type="entry name" value="DNA POLYMERASE III SUBUNIT DELTA"/>
    <property type="match status" value="1"/>
</dbReference>
<dbReference type="PANTHER" id="PTHR34388:SF1">
    <property type="entry name" value="DNA POLYMERASE III SUBUNIT DELTA"/>
    <property type="match status" value="1"/>
</dbReference>
<sequence>MSLHPDQVLQSLKSGDFKPVYFLQGEEPFYIDQILDYIEDNCLQEAEKGFNQTILYGKDVSMAEVLTHARRFPMMAERQVVIVKEAKDIQDLNKEDGQKLLIQYLEKPVPSTVLVFGHKHKKVDGRRPLAKALKDKSVLVTTTPLRDYELPAWIDKYVKSQGYSINQNSVQMLAEYIGTNLERLSNEISKVIVNLGEGKAINEDLIQKYVGISKEYNVFELQKAISQRDILKANKMVNYFAANSKANPIIPMIAALYSYYAKLLILHGSKDQSDKGLASAMGTNPFFVKEYKLAARNYPVGKVMQNMSILREADLRSKGVGAGSMSDGDIFKELVYRLMH</sequence>
<evidence type="ECO:0000256" key="7">
    <source>
        <dbReference type="ARBA" id="ARBA00034754"/>
    </source>
</evidence>
<dbReference type="GO" id="GO:0009360">
    <property type="term" value="C:DNA polymerase III complex"/>
    <property type="evidence" value="ECO:0007669"/>
    <property type="project" value="InterPro"/>
</dbReference>
<proteinExistence type="inferred from homology"/>
<dbReference type="InterPro" id="IPR005790">
    <property type="entry name" value="DNA_polIII_delta"/>
</dbReference>
<dbReference type="SUPFAM" id="SSF48019">
    <property type="entry name" value="post-AAA+ oligomerization domain-like"/>
    <property type="match status" value="1"/>
</dbReference>
<dbReference type="AlphaFoldDB" id="A0A0L8AQ02"/>
<accession>A0A0L8AQ02</accession>
<comment type="caution">
    <text evidence="11">The sequence shown here is derived from an EMBL/GenBank/DDBJ whole genome shotgun (WGS) entry which is preliminary data.</text>
</comment>
<comment type="similarity">
    <text evidence="7">Belongs to the DNA polymerase HolA subunit family.</text>
</comment>
<evidence type="ECO:0000256" key="8">
    <source>
        <dbReference type="ARBA" id="ARBA00049244"/>
    </source>
</evidence>
<feature type="domain" description="DNA polymerase III delta subunit-like C-terminal" evidence="10">
    <location>
        <begin position="215"/>
        <end position="318"/>
    </location>
</feature>
<dbReference type="GO" id="GO:0006261">
    <property type="term" value="P:DNA-templated DNA replication"/>
    <property type="evidence" value="ECO:0007669"/>
    <property type="project" value="TreeGrafter"/>
</dbReference>
<dbReference type="Pfam" id="PF21694">
    <property type="entry name" value="DNA_pol3_delta_C"/>
    <property type="match status" value="1"/>
</dbReference>
<keyword evidence="4" id="KW-0548">Nucleotidyltransferase</keyword>
<dbReference type="InterPro" id="IPR048466">
    <property type="entry name" value="DNA_pol3_delta-like_C"/>
</dbReference>
<organism evidence="11 12">
    <name type="scientific">Roseivirga seohaensis subsp. aquiponti</name>
    <dbReference type="NCBI Taxonomy" id="1566026"/>
    <lineage>
        <taxon>Bacteria</taxon>
        <taxon>Pseudomonadati</taxon>
        <taxon>Bacteroidota</taxon>
        <taxon>Cytophagia</taxon>
        <taxon>Cytophagales</taxon>
        <taxon>Roseivirgaceae</taxon>
        <taxon>Roseivirga</taxon>
    </lineage>
</organism>
<evidence type="ECO:0000259" key="10">
    <source>
        <dbReference type="Pfam" id="PF21694"/>
    </source>
</evidence>
<evidence type="ECO:0000256" key="5">
    <source>
        <dbReference type="ARBA" id="ARBA00022705"/>
    </source>
</evidence>
<dbReference type="InterPro" id="IPR010372">
    <property type="entry name" value="DNA_pol3_delta_N"/>
</dbReference>
<keyword evidence="12" id="KW-1185">Reference proteome</keyword>
<keyword evidence="6" id="KW-0239">DNA-directed DNA polymerase</keyword>
<dbReference type="GO" id="GO:0003677">
    <property type="term" value="F:DNA binding"/>
    <property type="evidence" value="ECO:0007669"/>
    <property type="project" value="InterPro"/>
</dbReference>
<dbReference type="OrthoDB" id="1172326at2"/>
<evidence type="ECO:0000256" key="1">
    <source>
        <dbReference type="ARBA" id="ARBA00012417"/>
    </source>
</evidence>
<evidence type="ECO:0000313" key="12">
    <source>
        <dbReference type="Proteomes" id="UP000036908"/>
    </source>
</evidence>
<evidence type="ECO:0000256" key="6">
    <source>
        <dbReference type="ARBA" id="ARBA00022932"/>
    </source>
</evidence>
<keyword evidence="5" id="KW-0235">DNA replication</keyword>
<keyword evidence="3" id="KW-0808">Transferase</keyword>
<evidence type="ECO:0000256" key="2">
    <source>
        <dbReference type="ARBA" id="ARBA00017703"/>
    </source>
</evidence>
<dbReference type="EMBL" id="JSVA01000003">
    <property type="protein sequence ID" value="KOF04310.1"/>
    <property type="molecule type" value="Genomic_DNA"/>
</dbReference>
<dbReference type="EC" id="2.7.7.7" evidence="1"/>
<comment type="catalytic activity">
    <reaction evidence="8">
        <text>DNA(n) + a 2'-deoxyribonucleoside 5'-triphosphate = DNA(n+1) + diphosphate</text>
        <dbReference type="Rhea" id="RHEA:22508"/>
        <dbReference type="Rhea" id="RHEA-COMP:17339"/>
        <dbReference type="Rhea" id="RHEA-COMP:17340"/>
        <dbReference type="ChEBI" id="CHEBI:33019"/>
        <dbReference type="ChEBI" id="CHEBI:61560"/>
        <dbReference type="ChEBI" id="CHEBI:173112"/>
        <dbReference type="EC" id="2.7.7.7"/>
    </reaction>
</comment>
<dbReference type="InterPro" id="IPR027417">
    <property type="entry name" value="P-loop_NTPase"/>
</dbReference>
<dbReference type="NCBIfam" id="TIGR01128">
    <property type="entry name" value="holA"/>
    <property type="match status" value="1"/>
</dbReference>
<feature type="domain" description="DNA polymerase III delta N-terminal" evidence="9">
    <location>
        <begin position="21"/>
        <end position="141"/>
    </location>
</feature>